<dbReference type="InterPro" id="IPR047135">
    <property type="entry name" value="YsiQ"/>
</dbReference>
<evidence type="ECO:0000256" key="9">
    <source>
        <dbReference type="SAM" id="Phobius"/>
    </source>
</evidence>
<protein>
    <recommendedName>
        <fullName evidence="2">Multidrug resistance protein NorM</fullName>
    </recommendedName>
    <alternativeName>
        <fullName evidence="8">Na(+)/drug antiporter</fullName>
    </alternativeName>
</protein>
<dbReference type="Pfam" id="PF01554">
    <property type="entry name" value="MatE"/>
    <property type="match status" value="2"/>
</dbReference>
<accession>A0A128F6D0</accession>
<dbReference type="GO" id="GO:0015297">
    <property type="term" value="F:antiporter activity"/>
    <property type="evidence" value="ECO:0007669"/>
    <property type="project" value="InterPro"/>
</dbReference>
<dbReference type="PANTHER" id="PTHR42925">
    <property type="entry name" value="MULTIDRUG AND TOXIN EFFLUX PROTEIN MATE FAMILY"/>
    <property type="match status" value="1"/>
</dbReference>
<feature type="transmembrane region" description="Helical" evidence="9">
    <location>
        <begin position="199"/>
        <end position="220"/>
    </location>
</feature>
<dbReference type="NCBIfam" id="TIGR00797">
    <property type="entry name" value="matE"/>
    <property type="match status" value="1"/>
</dbReference>
<feature type="transmembrane region" description="Helical" evidence="9">
    <location>
        <begin position="138"/>
        <end position="159"/>
    </location>
</feature>
<dbReference type="PIRSF" id="PIRSF006603">
    <property type="entry name" value="DinF"/>
    <property type="match status" value="1"/>
</dbReference>
<dbReference type="AlphaFoldDB" id="A0A128F6D0"/>
<comment type="subcellular location">
    <subcellularLocation>
        <location evidence="1">Cell inner membrane</location>
        <topology evidence="1">Multi-pass membrane protein</topology>
    </subcellularLocation>
</comment>
<evidence type="ECO:0000256" key="2">
    <source>
        <dbReference type="ARBA" id="ARBA00013489"/>
    </source>
</evidence>
<evidence type="ECO:0000256" key="5">
    <source>
        <dbReference type="ARBA" id="ARBA00022692"/>
    </source>
</evidence>
<keyword evidence="4" id="KW-1003">Cell membrane</keyword>
<dbReference type="InterPro" id="IPR002528">
    <property type="entry name" value="MATE_fam"/>
</dbReference>
<evidence type="ECO:0000256" key="3">
    <source>
        <dbReference type="ARBA" id="ARBA00022448"/>
    </source>
</evidence>
<keyword evidence="7 9" id="KW-0472">Membrane</keyword>
<gene>
    <name evidence="10" type="primary">norM_2</name>
    <name evidence="10" type="ORF">GCE9029_02861</name>
</gene>
<feature type="transmembrane region" description="Helical" evidence="9">
    <location>
        <begin position="96"/>
        <end position="118"/>
    </location>
</feature>
<feature type="transmembrane region" description="Helical" evidence="9">
    <location>
        <begin position="365"/>
        <end position="390"/>
    </location>
</feature>
<dbReference type="PANTHER" id="PTHR42925:SF2">
    <property type="entry name" value="NA+ DRIVEN MULTIDRUG EFFLUX PUMP"/>
    <property type="match status" value="1"/>
</dbReference>
<evidence type="ECO:0000256" key="1">
    <source>
        <dbReference type="ARBA" id="ARBA00004429"/>
    </source>
</evidence>
<evidence type="ECO:0000256" key="8">
    <source>
        <dbReference type="ARBA" id="ARBA00030855"/>
    </source>
</evidence>
<feature type="transmembrane region" description="Helical" evidence="9">
    <location>
        <begin position="290"/>
        <end position="307"/>
    </location>
</feature>
<evidence type="ECO:0000313" key="11">
    <source>
        <dbReference type="Proteomes" id="UP000071641"/>
    </source>
</evidence>
<feature type="transmembrane region" description="Helical" evidence="9">
    <location>
        <begin position="61"/>
        <end position="84"/>
    </location>
</feature>
<feature type="transmembrane region" description="Helical" evidence="9">
    <location>
        <begin position="319"/>
        <end position="345"/>
    </location>
</feature>
<evidence type="ECO:0000313" key="10">
    <source>
        <dbReference type="EMBL" id="CZF81841.1"/>
    </source>
</evidence>
<evidence type="ECO:0000256" key="4">
    <source>
        <dbReference type="ARBA" id="ARBA00022475"/>
    </source>
</evidence>
<feature type="transmembrane region" description="Helical" evidence="9">
    <location>
        <begin position="402"/>
        <end position="420"/>
    </location>
</feature>
<dbReference type="EMBL" id="FIZX01000002">
    <property type="protein sequence ID" value="CZF81841.1"/>
    <property type="molecule type" value="Genomic_DNA"/>
</dbReference>
<dbReference type="Proteomes" id="UP000071641">
    <property type="component" value="Unassembled WGS sequence"/>
</dbReference>
<keyword evidence="6 9" id="KW-1133">Transmembrane helix</keyword>
<feature type="transmembrane region" description="Helical" evidence="9">
    <location>
        <begin position="171"/>
        <end position="193"/>
    </location>
</feature>
<dbReference type="OrthoDB" id="9780160at2"/>
<keyword evidence="11" id="KW-1185">Reference proteome</keyword>
<keyword evidence="5 9" id="KW-0812">Transmembrane</keyword>
<feature type="transmembrane region" description="Helical" evidence="9">
    <location>
        <begin position="15"/>
        <end position="34"/>
    </location>
</feature>
<name>A0A128F6D0_9GAMM</name>
<dbReference type="RefSeq" id="WP_062664022.1">
    <property type="nucleotide sequence ID" value="NZ_FIZX01000002.1"/>
</dbReference>
<keyword evidence="3" id="KW-0813">Transport</keyword>
<evidence type="ECO:0000256" key="6">
    <source>
        <dbReference type="ARBA" id="ARBA00022989"/>
    </source>
</evidence>
<dbReference type="GO" id="GO:0042910">
    <property type="term" value="F:xenobiotic transmembrane transporter activity"/>
    <property type="evidence" value="ECO:0007669"/>
    <property type="project" value="InterPro"/>
</dbReference>
<dbReference type="STRING" id="1796497.GCE9029_02861"/>
<sequence length="459" mass="49622">MTVIHQVYHHSRGDFFVKLFTIALPITLQTLLFASKGLVDMLMMGQLGETDIAAVGVASRALFVATIFIGGITAGGALLTAQYWGAKNADGVRESVALAWVAAFVSGFIVIGVFGLLPQNIMGLASTDAAVIALGSDYLMITGFSMLSLAYISSSAAGLRSMHQPMVSTFFSGLGIGLNILLNWVLIFGYMGFPSMGVKGAAIGTVLASLIEAAALFLFLRYKQHLLSFSFNDVRSALRLDKIRRFLALSLPTTFNFLAWAGGLFAYTAIMGATGSEGLVAYSVMTPIESVSLSLLVGLANASAVLVGNQLGAKNYDAVYYQAMALVAVAIVVTALVSLMMYWLKTPILNLFTALTPETRDLTEIFFVILCFGNILRSLPTTLVVGVLRAGGDVKFCLYQDMLTQWFFGIPLAAIGAVLLGFPPQWVFAMFFLETLFKWVACTYRLRSKKWIKNLVDHE</sequence>
<feature type="transmembrane region" description="Helical" evidence="9">
    <location>
        <begin position="246"/>
        <end position="270"/>
    </location>
</feature>
<dbReference type="CDD" id="cd13134">
    <property type="entry name" value="MATE_like_8"/>
    <property type="match status" value="1"/>
</dbReference>
<proteinExistence type="predicted"/>
<dbReference type="GO" id="GO:0005886">
    <property type="term" value="C:plasma membrane"/>
    <property type="evidence" value="ECO:0007669"/>
    <property type="project" value="UniProtKB-SubCell"/>
</dbReference>
<reference evidence="11" key="1">
    <citation type="submission" date="2016-02" db="EMBL/GenBank/DDBJ databases">
        <authorList>
            <person name="Rodrigo-Torres Lidia"/>
            <person name="Arahal R.David."/>
        </authorList>
    </citation>
    <scope>NUCLEOTIDE SEQUENCE [LARGE SCALE GENOMIC DNA]</scope>
    <source>
        <strain evidence="11">CECT 9029</strain>
    </source>
</reference>
<evidence type="ECO:0000256" key="7">
    <source>
        <dbReference type="ARBA" id="ARBA00023136"/>
    </source>
</evidence>
<organism evidence="10 11">
    <name type="scientific">Grimontia celer</name>
    <dbReference type="NCBI Taxonomy" id="1796497"/>
    <lineage>
        <taxon>Bacteria</taxon>
        <taxon>Pseudomonadati</taxon>
        <taxon>Pseudomonadota</taxon>
        <taxon>Gammaproteobacteria</taxon>
        <taxon>Vibrionales</taxon>
        <taxon>Vibrionaceae</taxon>
        <taxon>Grimontia</taxon>
    </lineage>
</organism>
<dbReference type="InterPro" id="IPR048279">
    <property type="entry name" value="MdtK-like"/>
</dbReference>